<keyword evidence="7 12" id="KW-0067">ATP-binding</keyword>
<dbReference type="EMBL" id="LIDN01000106">
    <property type="protein sequence ID" value="KRP33646.1"/>
    <property type="molecule type" value="Genomic_DNA"/>
</dbReference>
<keyword evidence="4 12" id="KW-0547">Nucleotide-binding</keyword>
<dbReference type="Gene3D" id="1.10.860.10">
    <property type="entry name" value="DNAb Helicase, Chain A"/>
    <property type="match status" value="1"/>
</dbReference>
<proteinExistence type="inferred from homology"/>
<evidence type="ECO:0000256" key="4">
    <source>
        <dbReference type="ARBA" id="ARBA00022741"/>
    </source>
</evidence>
<dbReference type="GO" id="GO:0006269">
    <property type="term" value="P:DNA replication, synthesis of primer"/>
    <property type="evidence" value="ECO:0007669"/>
    <property type="project" value="UniProtKB-UniRule"/>
</dbReference>
<dbReference type="SUPFAM" id="SSF48024">
    <property type="entry name" value="N-terminal domain of DnaB helicase"/>
    <property type="match status" value="1"/>
</dbReference>
<dbReference type="PANTHER" id="PTHR30153:SF2">
    <property type="entry name" value="REPLICATIVE DNA HELICASE"/>
    <property type="match status" value="1"/>
</dbReference>
<keyword evidence="2 12" id="KW-0639">Primosome</keyword>
<comment type="function">
    <text evidence="12">The main replicative DNA helicase, it participates in initiation and elongation during chromosome replication. Travels ahead of the DNA replisome, separating dsDNA into templates for DNA synthesis. A processive ATP-dependent 5'-3' DNA helicase it has DNA-dependent ATPase activity.</text>
</comment>
<comment type="similarity">
    <text evidence="1 12">Belongs to the helicase family. DnaB subfamily.</text>
</comment>
<dbReference type="InterPro" id="IPR027417">
    <property type="entry name" value="P-loop_NTPase"/>
</dbReference>
<dbReference type="EC" id="5.6.2.3" evidence="11 12"/>
<keyword evidence="9" id="KW-0413">Isomerase</keyword>
<dbReference type="InterPro" id="IPR007693">
    <property type="entry name" value="DNA_helicase_DnaB-like_N"/>
</dbReference>
<keyword evidence="6 12" id="KW-0347">Helicase</keyword>
<dbReference type="CDD" id="cd00984">
    <property type="entry name" value="DnaB_C"/>
    <property type="match status" value="1"/>
</dbReference>
<dbReference type="InterPro" id="IPR016136">
    <property type="entry name" value="DNA_helicase_N/primase_C"/>
</dbReference>
<dbReference type="GO" id="GO:0003677">
    <property type="term" value="F:DNA binding"/>
    <property type="evidence" value="ECO:0007669"/>
    <property type="project" value="UniProtKB-UniRule"/>
</dbReference>
<evidence type="ECO:0000256" key="3">
    <source>
        <dbReference type="ARBA" id="ARBA00022705"/>
    </source>
</evidence>
<organism evidence="14 15">
    <name type="scientific">Verrucomicrobia subdivision 6 bacterium BACL9 MAG-120924-bin69</name>
    <dbReference type="NCBI Taxonomy" id="1655635"/>
    <lineage>
        <taxon>Bacteria</taxon>
        <taxon>Pseudomonadati</taxon>
        <taxon>Verrucomicrobiota</taxon>
        <taxon>Verrucomicrobiia</taxon>
        <taxon>Verrucomicrobiales</taxon>
        <taxon>Verrucomicrobia subdivision 6</taxon>
    </lineage>
</organism>
<keyword evidence="8 12" id="KW-0238">DNA-binding</keyword>
<dbReference type="Pfam" id="PF00772">
    <property type="entry name" value="DnaB"/>
    <property type="match status" value="1"/>
</dbReference>
<evidence type="ECO:0000256" key="6">
    <source>
        <dbReference type="ARBA" id="ARBA00022806"/>
    </source>
</evidence>
<dbReference type="InterPro" id="IPR036185">
    <property type="entry name" value="DNA_heli_DnaB-like_N_sf"/>
</dbReference>
<evidence type="ECO:0000256" key="9">
    <source>
        <dbReference type="ARBA" id="ARBA00023235"/>
    </source>
</evidence>
<evidence type="ECO:0000256" key="2">
    <source>
        <dbReference type="ARBA" id="ARBA00022515"/>
    </source>
</evidence>
<dbReference type="GO" id="GO:0005829">
    <property type="term" value="C:cytosol"/>
    <property type="evidence" value="ECO:0007669"/>
    <property type="project" value="TreeGrafter"/>
</dbReference>
<dbReference type="SMART" id="SM00382">
    <property type="entry name" value="AAA"/>
    <property type="match status" value="1"/>
</dbReference>
<dbReference type="AlphaFoldDB" id="A0A0R2XKK2"/>
<sequence>MLADPDQVVDLAREKGMREEDFFHPAHQIIFRGISEMRESSQAIDPSTLLAWLTDRKLADAAGGPALISDLAAGVISVFTAKTHLEQVQDKSLLRELQQACAQIVVGAHERPHEVQTILDEAERDILEIRGRRETKGVLRASQVTPQTITLIENLVRGKGHYSGIPSGFDELDQLTTGFKAGEMIVLAARPGVGKTALALSMARHMLRQRYDLEKDDFVRPGYNVAFFTLEMSAQQLMFRLLSSHASLDSEQIRRGHLSESQITALRGVAAEISDLPLFLDESSLLTIGQLRARARRIKKQYGIDILIIDYLQLLTSGTSRGKENRQVEVSEISRGLKALAMELQIPVVVLAQLNRKPEENNAEPALHHLRESGSIEQDADLVLLLSRETASGETESSAEAEEGEPQPLAANVRGFPCKLNIAKQRNGPTDRIRLLFQPRFTRFDSLPREAR</sequence>
<evidence type="ECO:0000256" key="1">
    <source>
        <dbReference type="ARBA" id="ARBA00008428"/>
    </source>
</evidence>
<name>A0A0R2XKK2_9BACT</name>
<dbReference type="GO" id="GO:0016887">
    <property type="term" value="F:ATP hydrolysis activity"/>
    <property type="evidence" value="ECO:0007669"/>
    <property type="project" value="RHEA"/>
</dbReference>
<feature type="domain" description="SF4 helicase" evidence="13">
    <location>
        <begin position="158"/>
        <end position="451"/>
    </location>
</feature>
<dbReference type="InterPro" id="IPR007692">
    <property type="entry name" value="DNA_helicase_DnaB"/>
</dbReference>
<evidence type="ECO:0000256" key="7">
    <source>
        <dbReference type="ARBA" id="ARBA00022840"/>
    </source>
</evidence>
<evidence type="ECO:0000259" key="13">
    <source>
        <dbReference type="PROSITE" id="PS51199"/>
    </source>
</evidence>
<gene>
    <name evidence="14" type="ORF">ABS33_03965</name>
</gene>
<evidence type="ECO:0000256" key="10">
    <source>
        <dbReference type="ARBA" id="ARBA00048954"/>
    </source>
</evidence>
<evidence type="ECO:0000256" key="12">
    <source>
        <dbReference type="RuleBase" id="RU362085"/>
    </source>
</evidence>
<evidence type="ECO:0000256" key="5">
    <source>
        <dbReference type="ARBA" id="ARBA00022801"/>
    </source>
</evidence>
<dbReference type="GO" id="GO:0043139">
    <property type="term" value="F:5'-3' DNA helicase activity"/>
    <property type="evidence" value="ECO:0007669"/>
    <property type="project" value="UniProtKB-EC"/>
</dbReference>
<accession>A0A0R2XKK2</accession>
<evidence type="ECO:0000256" key="11">
    <source>
        <dbReference type="NCBIfam" id="TIGR00665"/>
    </source>
</evidence>
<keyword evidence="3 12" id="KW-0235">DNA replication</keyword>
<dbReference type="InterPro" id="IPR003593">
    <property type="entry name" value="AAA+_ATPase"/>
</dbReference>
<dbReference type="Gene3D" id="3.40.50.300">
    <property type="entry name" value="P-loop containing nucleotide triphosphate hydrolases"/>
    <property type="match status" value="1"/>
</dbReference>
<dbReference type="NCBIfam" id="TIGR00665">
    <property type="entry name" value="DnaB"/>
    <property type="match status" value="1"/>
</dbReference>
<reference evidence="14 15" key="1">
    <citation type="submission" date="2015-10" db="EMBL/GenBank/DDBJ databases">
        <title>Metagenome-Assembled Genomes uncover a global brackish microbiome.</title>
        <authorList>
            <person name="Hugerth L.W."/>
            <person name="Larsson J."/>
            <person name="Alneberg J."/>
            <person name="Lindh M.V."/>
            <person name="Legrand C."/>
            <person name="Pinhassi J."/>
            <person name="Andersson A.F."/>
        </authorList>
    </citation>
    <scope>NUCLEOTIDE SEQUENCE [LARGE SCALE GENOMIC DNA]</scope>
    <source>
        <strain evidence="14">BACL9 MAG-120924-bin69</strain>
    </source>
</reference>
<dbReference type="Proteomes" id="UP000051220">
    <property type="component" value="Unassembled WGS sequence"/>
</dbReference>
<dbReference type="GO" id="GO:0005524">
    <property type="term" value="F:ATP binding"/>
    <property type="evidence" value="ECO:0007669"/>
    <property type="project" value="UniProtKB-UniRule"/>
</dbReference>
<evidence type="ECO:0000256" key="8">
    <source>
        <dbReference type="ARBA" id="ARBA00023125"/>
    </source>
</evidence>
<comment type="caution">
    <text evidence="14">The sequence shown here is derived from an EMBL/GenBank/DDBJ whole genome shotgun (WGS) entry which is preliminary data.</text>
</comment>
<dbReference type="PROSITE" id="PS51199">
    <property type="entry name" value="SF4_HELICASE"/>
    <property type="match status" value="1"/>
</dbReference>
<keyword evidence="5 12" id="KW-0378">Hydrolase</keyword>
<evidence type="ECO:0000313" key="14">
    <source>
        <dbReference type="EMBL" id="KRP33646.1"/>
    </source>
</evidence>
<comment type="catalytic activity">
    <reaction evidence="10 12">
        <text>ATP + H2O = ADP + phosphate + H(+)</text>
        <dbReference type="Rhea" id="RHEA:13065"/>
        <dbReference type="ChEBI" id="CHEBI:15377"/>
        <dbReference type="ChEBI" id="CHEBI:15378"/>
        <dbReference type="ChEBI" id="CHEBI:30616"/>
        <dbReference type="ChEBI" id="CHEBI:43474"/>
        <dbReference type="ChEBI" id="CHEBI:456216"/>
        <dbReference type="EC" id="5.6.2.3"/>
    </reaction>
</comment>
<dbReference type="PANTHER" id="PTHR30153">
    <property type="entry name" value="REPLICATIVE DNA HELICASE DNAB"/>
    <property type="match status" value="1"/>
</dbReference>
<dbReference type="Pfam" id="PF03796">
    <property type="entry name" value="DnaB_C"/>
    <property type="match status" value="1"/>
</dbReference>
<evidence type="ECO:0000313" key="15">
    <source>
        <dbReference type="Proteomes" id="UP000051220"/>
    </source>
</evidence>
<dbReference type="InterPro" id="IPR007694">
    <property type="entry name" value="DNA_helicase_DnaB-like_C"/>
</dbReference>
<protein>
    <recommendedName>
        <fullName evidence="11 12">Replicative DNA helicase</fullName>
        <ecNumber evidence="11 12">5.6.2.3</ecNumber>
    </recommendedName>
</protein>
<dbReference type="GO" id="GO:1990077">
    <property type="term" value="C:primosome complex"/>
    <property type="evidence" value="ECO:0007669"/>
    <property type="project" value="UniProtKB-UniRule"/>
</dbReference>
<dbReference type="SUPFAM" id="SSF52540">
    <property type="entry name" value="P-loop containing nucleoside triphosphate hydrolases"/>
    <property type="match status" value="1"/>
</dbReference>